<organism evidence="2">
    <name type="scientific">Pelagomonas calceolata</name>
    <dbReference type="NCBI Taxonomy" id="35677"/>
    <lineage>
        <taxon>Eukaryota</taxon>
        <taxon>Sar</taxon>
        <taxon>Stramenopiles</taxon>
        <taxon>Ochrophyta</taxon>
        <taxon>Pelagophyceae</taxon>
        <taxon>Pelagomonadales</taxon>
        <taxon>Pelagomonadaceae</taxon>
        <taxon>Pelagomonas</taxon>
    </lineage>
</organism>
<reference evidence="3" key="2">
    <citation type="submission" date="2021-11" db="EMBL/GenBank/DDBJ databases">
        <authorList>
            <consortium name="Genoscope - CEA"/>
            <person name="William W."/>
        </authorList>
    </citation>
    <scope>NUCLEOTIDE SEQUENCE</scope>
</reference>
<name>A0A7S4E1T0_9STRA</name>
<sequence length="203" mass="21307">MGLELGPKTLSSPARRSRESIDKAEKILARVRRGRAAAAGSPTPAASPYRNVLRERVDTLHKRLSEGGAPTPAPDDDDAATLSPGGKLRAELSRRASERVAVAVSDMRQKLAELDGAAVPESDVARAVGELSAAVKRLGDDQARAHAIAAADRQRILKASQAALWRSNVALFLSAQLYALALGALYFSLPAGFFDAGGVALTS</sequence>
<dbReference type="EMBL" id="CAKKNE010000001">
    <property type="protein sequence ID" value="CAH0366316.1"/>
    <property type="molecule type" value="Genomic_DNA"/>
</dbReference>
<evidence type="ECO:0000256" key="1">
    <source>
        <dbReference type="SAM" id="MobiDB-lite"/>
    </source>
</evidence>
<evidence type="ECO:0000313" key="2">
    <source>
        <dbReference type="EMBL" id="CAE0684827.1"/>
    </source>
</evidence>
<evidence type="ECO:0000313" key="3">
    <source>
        <dbReference type="EMBL" id="CAH0366316.1"/>
    </source>
</evidence>
<gene>
    <name evidence="2" type="ORF">PCAL00307_LOCUS261</name>
    <name evidence="3" type="ORF">PECAL_1P28000</name>
</gene>
<dbReference type="EMBL" id="HBIW01000303">
    <property type="protein sequence ID" value="CAE0684827.1"/>
    <property type="molecule type" value="Transcribed_RNA"/>
</dbReference>
<feature type="region of interest" description="Disordered" evidence="1">
    <location>
        <begin position="1"/>
        <end position="52"/>
    </location>
</feature>
<feature type="compositionally biased region" description="Low complexity" evidence="1">
    <location>
        <begin position="36"/>
        <end position="48"/>
    </location>
</feature>
<feature type="compositionally biased region" description="Basic and acidic residues" evidence="1">
    <location>
        <begin position="16"/>
        <end position="28"/>
    </location>
</feature>
<protein>
    <submittedName>
        <fullName evidence="2">Uncharacterized protein</fullName>
    </submittedName>
</protein>
<reference evidence="2" key="1">
    <citation type="submission" date="2021-01" db="EMBL/GenBank/DDBJ databases">
        <authorList>
            <person name="Corre E."/>
            <person name="Pelletier E."/>
            <person name="Niang G."/>
            <person name="Scheremetjew M."/>
            <person name="Finn R."/>
            <person name="Kale V."/>
            <person name="Holt S."/>
            <person name="Cochrane G."/>
            <person name="Meng A."/>
            <person name="Brown T."/>
            <person name="Cohen L."/>
        </authorList>
    </citation>
    <scope>NUCLEOTIDE SEQUENCE</scope>
    <source>
        <strain evidence="2">CCMP1756</strain>
    </source>
</reference>
<proteinExistence type="predicted"/>
<dbReference type="AlphaFoldDB" id="A0A7S4E1T0"/>
<feature type="region of interest" description="Disordered" evidence="1">
    <location>
        <begin position="64"/>
        <end position="84"/>
    </location>
</feature>
<evidence type="ECO:0000313" key="4">
    <source>
        <dbReference type="Proteomes" id="UP000789595"/>
    </source>
</evidence>
<accession>A0A7S4E1T0</accession>
<keyword evidence="4" id="KW-1185">Reference proteome</keyword>
<dbReference type="Proteomes" id="UP000789595">
    <property type="component" value="Unassembled WGS sequence"/>
</dbReference>